<dbReference type="CDD" id="cd22579">
    <property type="entry name" value="MPEG1_P2"/>
    <property type="match status" value="1"/>
</dbReference>
<evidence type="ECO:0000313" key="4">
    <source>
        <dbReference type="Proteomes" id="UP001519460"/>
    </source>
</evidence>
<feature type="domain" description="MACPF" evidence="2">
    <location>
        <begin position="123"/>
        <end position="453"/>
    </location>
</feature>
<dbReference type="PROSITE" id="PS51412">
    <property type="entry name" value="MACPF_2"/>
    <property type="match status" value="1"/>
</dbReference>
<dbReference type="PANTHER" id="PTHR31463:SF1">
    <property type="entry name" value="MACROPHAGE-EXPRESSED GENE 1 PROTEIN"/>
    <property type="match status" value="1"/>
</dbReference>
<dbReference type="Proteomes" id="UP001519460">
    <property type="component" value="Unassembled WGS sequence"/>
</dbReference>
<dbReference type="GO" id="GO:0045087">
    <property type="term" value="P:innate immune response"/>
    <property type="evidence" value="ECO:0007669"/>
    <property type="project" value="UniProtKB-KW"/>
</dbReference>
<dbReference type="InterPro" id="IPR020864">
    <property type="entry name" value="MACPF"/>
</dbReference>
<feature type="non-terminal residue" evidence="3">
    <location>
        <position position="1"/>
    </location>
</feature>
<protein>
    <recommendedName>
        <fullName evidence="2">MACPF domain-containing protein</fullName>
    </recommendedName>
</protein>
<proteinExistence type="predicted"/>
<dbReference type="Pfam" id="PF01823">
    <property type="entry name" value="MACPF"/>
    <property type="match status" value="1"/>
</dbReference>
<evidence type="ECO:0000256" key="1">
    <source>
        <dbReference type="SAM" id="MobiDB-lite"/>
    </source>
</evidence>
<feature type="region of interest" description="Disordered" evidence="1">
    <location>
        <begin position="726"/>
        <end position="751"/>
    </location>
</feature>
<evidence type="ECO:0000313" key="3">
    <source>
        <dbReference type="EMBL" id="KAK7468045.1"/>
    </source>
</evidence>
<evidence type="ECO:0000259" key="2">
    <source>
        <dbReference type="PROSITE" id="PS51412"/>
    </source>
</evidence>
<comment type="caution">
    <text evidence="3">The sequence shown here is derived from an EMBL/GenBank/DDBJ whole genome shotgun (WGS) entry which is preliminary data.</text>
</comment>
<organism evidence="3 4">
    <name type="scientific">Batillaria attramentaria</name>
    <dbReference type="NCBI Taxonomy" id="370345"/>
    <lineage>
        <taxon>Eukaryota</taxon>
        <taxon>Metazoa</taxon>
        <taxon>Spiralia</taxon>
        <taxon>Lophotrochozoa</taxon>
        <taxon>Mollusca</taxon>
        <taxon>Gastropoda</taxon>
        <taxon>Caenogastropoda</taxon>
        <taxon>Sorbeoconcha</taxon>
        <taxon>Cerithioidea</taxon>
        <taxon>Batillariidae</taxon>
        <taxon>Batillaria</taxon>
    </lineage>
</organism>
<gene>
    <name evidence="3" type="ORF">BaRGS_00036696</name>
</gene>
<dbReference type="InterPro" id="IPR039707">
    <property type="entry name" value="MPEG1"/>
</dbReference>
<keyword evidence="4" id="KW-1185">Reference proteome</keyword>
<accession>A0ABD0JAZ7</accession>
<reference evidence="3 4" key="1">
    <citation type="journal article" date="2023" name="Sci. Data">
        <title>Genome assembly of the Korean intertidal mud-creeper Batillaria attramentaria.</title>
        <authorList>
            <person name="Patra A.K."/>
            <person name="Ho P.T."/>
            <person name="Jun S."/>
            <person name="Lee S.J."/>
            <person name="Kim Y."/>
            <person name="Won Y.J."/>
        </authorList>
    </citation>
    <scope>NUCLEOTIDE SEQUENCE [LARGE SCALE GENOMIC DNA]</scope>
    <source>
        <strain evidence="3">Wonlab-2016</strain>
    </source>
</reference>
<sequence>SQKTVLLRRRAVTPNCICMNRFHQWSKVSALNWCFSTVSKVRQSLFPAVSKPFISADNLSSCAVERGTCEAIQGQQQPHTAVAAYFDTMTAIRLQLSVLAFVAFATLVACETDNESSLLSDDFPIEDPRRCVEFATKIGSTLKRWSVLPGFGWDNLRNVDQGQVVSFNFSLCRTTDDGRFLLPNDVSAVPVKTSRVHISAELFLHWRDWHSTDSRTVNIDAGLGFLGISGKYSSDYKTVKKKQIGEKSYTARSTIQYVRYAAQLQPDSTLHPAFRNRLLDIAAAHELNQTEQARYLSELLIRDFGTHVITKADAGAALVKVDQLREDWISENEEKTNDIRFQASVSLLEIFNRSGQLSFSTEEKHTRVSSEDYRTNRTSSYVETMGGPIFKVAGSAGNKWVDDVESDLVALDRSGDPLYFVVTAKALPELPVSTLNKVAESVRTAAEIYYDFNAIYGCTDRHSPNFYPAANMDDKSCKLPGYNLTFGGVYQTCQNRGAVNLCATYQQRNPITGTLSCPSNYKAVALHQGQYVQNYQRKECTSFLIFWEDCDYINEVSSATYTFYWCATLSQDHQDTGSLFGGAFTSKVTNPVTDAKSCPPSFVPIPVGYQTDLSICVSDDYEVGAEYSVPFAGFFSCDAGNPLALEGSTAEAQFEDGNARDWPRACPDGYSKKLATFDKDCPIRYCILTGSLSEPMLPPVKRPPFMPTPPVPAPESEQVQFNPATRTWKKKGQDESGGAAAFTGQQEGDSSSVASAAPVRAMLLCIFLAVVGMNM</sequence>
<dbReference type="EMBL" id="JACVVK020000524">
    <property type="protein sequence ID" value="KAK7468045.1"/>
    <property type="molecule type" value="Genomic_DNA"/>
</dbReference>
<name>A0ABD0JAZ7_9CAEN</name>
<dbReference type="GO" id="GO:0030670">
    <property type="term" value="C:phagocytic vesicle membrane"/>
    <property type="evidence" value="ECO:0007669"/>
    <property type="project" value="UniProtKB-SubCell"/>
</dbReference>
<dbReference type="GO" id="GO:0002250">
    <property type="term" value="P:adaptive immune response"/>
    <property type="evidence" value="ECO:0007669"/>
    <property type="project" value="UniProtKB-KW"/>
</dbReference>
<dbReference type="SMART" id="SM00457">
    <property type="entry name" value="MACPF"/>
    <property type="match status" value="1"/>
</dbReference>
<dbReference type="AlphaFoldDB" id="A0ABD0JAZ7"/>
<dbReference type="PANTHER" id="PTHR31463">
    <property type="entry name" value="MACROPHAGE-EXPRESSED GENE 1 PROTEIN"/>
    <property type="match status" value="1"/>
</dbReference>